<name>A0A1Y6M1H5_ZYMTR</name>
<evidence type="ECO:0000256" key="1">
    <source>
        <dbReference type="SAM" id="MobiDB-lite"/>
    </source>
</evidence>
<protein>
    <submittedName>
        <fullName evidence="2">Uncharacterized protein</fullName>
    </submittedName>
</protein>
<evidence type="ECO:0000313" key="3">
    <source>
        <dbReference type="Proteomes" id="UP000215453"/>
    </source>
</evidence>
<organism evidence="2 3">
    <name type="scientific">Zymoseptoria tritici ST99CH_1A5</name>
    <dbReference type="NCBI Taxonomy" id="1276529"/>
    <lineage>
        <taxon>Eukaryota</taxon>
        <taxon>Fungi</taxon>
        <taxon>Dikarya</taxon>
        <taxon>Ascomycota</taxon>
        <taxon>Pezizomycotina</taxon>
        <taxon>Dothideomycetes</taxon>
        <taxon>Dothideomycetidae</taxon>
        <taxon>Mycosphaerellales</taxon>
        <taxon>Mycosphaerellaceae</taxon>
        <taxon>Zymoseptoria</taxon>
    </lineage>
</organism>
<sequence length="391" mass="43320">MPSPKLNLRDVVLNSDDTQPIVVRVQSKDSSPPSDDSMRSYENCSYSEVLQGKRMSFSPTWVRRALAWCAAKQVSAHRLPRTSSELIGYMHAVGWNVTDPDLFTPLATKLLAWTARWITNKNLSPAMTETKKNLTAVRFADWSSVWASYTTEWIDVDFELDFELGKSSPRAPKGRKHLPERLPVERPWQTANGLVEAAANVLRGNRFKTGAGDFVVCNGDDAVDDEKHAVEACVVEDEDAEDSATEAEDEQAEDEGENEEHQLTDPDSSPAPIATTTKLPPAVNTTLFDEIIRHPAFMDWYYDIPVDVEATMESIFAWAKDNPAFREHHKKIIREKKMSEKTAGGKGKAKKTVVFGKAAVHGKKKKTVVLQKAKAKTHAAGSGVGVGGKRV</sequence>
<dbReference type="EMBL" id="LT882693">
    <property type="protein sequence ID" value="SMY30442.1"/>
    <property type="molecule type" value="Genomic_DNA"/>
</dbReference>
<dbReference type="Proteomes" id="UP000215453">
    <property type="component" value="Chromosome 18"/>
</dbReference>
<dbReference type="AlphaFoldDB" id="A0A1Y6M1H5"/>
<feature type="compositionally biased region" description="Acidic residues" evidence="1">
    <location>
        <begin position="235"/>
        <end position="258"/>
    </location>
</feature>
<accession>A0A1Y6M1H5</accession>
<feature type="region of interest" description="Disordered" evidence="1">
    <location>
        <begin position="235"/>
        <end position="278"/>
    </location>
</feature>
<reference evidence="2 3" key="1">
    <citation type="submission" date="2016-10" db="EMBL/GenBank/DDBJ databases">
        <authorList>
            <person name="Varghese N."/>
        </authorList>
    </citation>
    <scope>NUCLEOTIDE SEQUENCE [LARGE SCALE GENOMIC DNA]</scope>
</reference>
<gene>
    <name evidence="2" type="ORF">ZT1A5_G11895</name>
</gene>
<evidence type="ECO:0000313" key="2">
    <source>
        <dbReference type="EMBL" id="SMY30442.1"/>
    </source>
</evidence>
<proteinExistence type="predicted"/>